<sequence length="488" mass="55666">MNDVTDIYNEAANKWSANKGVGSVILSEPLSVMNFVTMVLDKMVAKTPDLTSLIITETMEDRANINYYLDNTSEFKEIHKQLITDKRCLILTRDYVERSPYKPSSNSHKDVLITINVKKFRKIAEKYSGNYFKFKLLATNAIDSVADNAVLMYKYAPKVYEINYAHLINRSIHSPIKEYQKGVVLTDADRIYYDRCSQYINESVTIFGSFDKLEECRTGNPRLNIAAETCRLQVAESNGWSAKMDMTDAMCRKIDELYNPSSLIERVNQTYNIIRERTKIITDNIVKLDAILDIVKENIGKRILIISKNGVFASKVTEYLNANIKYEGKSIMTNGEIFQTGISILQYDYCGNYHNDMEGIQAYDKNGKPKVYKSGAKVGQPVIIKAQAQRTRNLELFNDDYMKVLSANNSIDTSFKGVVDVVIFTSPLCSSIRDLKYRIPNLSFSSVPNIIYKIYCRGTNEEKKLIETKGGKDYEIVKDNEIDFIIGE</sequence>
<organism evidence="1 2">
    <name type="scientific">uncultured phage cr107_1</name>
    <dbReference type="NCBI Taxonomy" id="2772061"/>
    <lineage>
        <taxon>Viruses</taxon>
        <taxon>Duplodnaviria</taxon>
        <taxon>Heunggongvirae</taxon>
        <taxon>Uroviricota</taxon>
        <taxon>Caudoviricetes</taxon>
        <taxon>Crassvirales</taxon>
        <taxon>Intestiviridae</taxon>
        <taxon>Churivirinae</taxon>
        <taxon>Jahgtovirus</taxon>
        <taxon>Jahgtovirus intestinihominis</taxon>
    </lineage>
</organism>
<keyword evidence="2" id="KW-1185">Reference proteome</keyword>
<dbReference type="Gene3D" id="3.40.50.300">
    <property type="entry name" value="P-loop containing nucleotide triphosphate hydrolases"/>
    <property type="match status" value="1"/>
</dbReference>
<reference evidence="1 2" key="1">
    <citation type="submission" date="2020-07" db="EMBL/GenBank/DDBJ databases">
        <title>Taxonomic proposal: Crassvirales, a new order of highly abundant and diverse bacterial viruses.</title>
        <authorList>
            <person name="Shkoporov A.N."/>
            <person name="Stockdale S.R."/>
            <person name="Guerin E."/>
            <person name="Ross R.P."/>
            <person name="Hill C."/>
        </authorList>
    </citation>
    <scope>NUCLEOTIDE SEQUENCE [LARGE SCALE GENOMIC DNA]</scope>
</reference>
<protein>
    <submittedName>
        <fullName evidence="1">Putative DNA repair protein</fullName>
    </submittedName>
</protein>
<dbReference type="RefSeq" id="YP_010110400.1">
    <property type="nucleotide sequence ID" value="NC_055870.1"/>
</dbReference>
<dbReference type="GeneID" id="65128698"/>
<accession>A0A7M1RWJ8</accession>
<name>A0A7M1RWJ8_9CAUD</name>
<dbReference type="InterPro" id="IPR027417">
    <property type="entry name" value="P-loop_NTPase"/>
</dbReference>
<proteinExistence type="predicted"/>
<dbReference type="EMBL" id="MT774377">
    <property type="protein sequence ID" value="QOR58242.1"/>
    <property type="molecule type" value="Genomic_DNA"/>
</dbReference>
<dbReference type="KEGG" id="vg:65128698"/>
<evidence type="ECO:0000313" key="1">
    <source>
        <dbReference type="EMBL" id="QOR58242.1"/>
    </source>
</evidence>
<dbReference type="Proteomes" id="UP000593899">
    <property type="component" value="Segment"/>
</dbReference>
<evidence type="ECO:0000313" key="2">
    <source>
        <dbReference type="Proteomes" id="UP000593899"/>
    </source>
</evidence>